<dbReference type="HOGENOM" id="CLU_3064281_0_0_9"/>
<dbReference type="PATRIC" id="fig|1036673.3.peg.4655"/>
<proteinExistence type="predicted"/>
<accession>F8F6P8</accession>
<organism evidence="1 2">
    <name type="scientific">Paenibacillus mucilaginosus (strain KNP414)</name>
    <dbReference type="NCBI Taxonomy" id="1036673"/>
    <lineage>
        <taxon>Bacteria</taxon>
        <taxon>Bacillati</taxon>
        <taxon>Bacillota</taxon>
        <taxon>Bacilli</taxon>
        <taxon>Bacillales</taxon>
        <taxon>Paenibacillaceae</taxon>
        <taxon>Paenibacillus</taxon>
    </lineage>
</organism>
<gene>
    <name evidence="1" type="ordered locus">KNP414_05040</name>
</gene>
<dbReference type="RefSeq" id="WP_013918717.1">
    <property type="nucleotide sequence ID" value="NC_015690.1"/>
</dbReference>
<reference evidence="2" key="1">
    <citation type="submission" date="2011-06" db="EMBL/GenBank/DDBJ databases">
        <title>Complete genome sequence of Paenibacillus mucilaginosus KNP414.</title>
        <authorList>
            <person name="Wang J."/>
            <person name="Hu S."/>
            <person name="Hu X."/>
            <person name="Zhang B."/>
            <person name="Dong D."/>
            <person name="Zhang S."/>
            <person name="Zhao K."/>
            <person name="Wu D."/>
        </authorList>
    </citation>
    <scope>NUCLEOTIDE SEQUENCE [LARGE SCALE GENOMIC DNA]</scope>
    <source>
        <strain evidence="2">KNP414</strain>
    </source>
</reference>
<protein>
    <submittedName>
        <fullName evidence="1">Uncharacterized protein</fullName>
    </submittedName>
</protein>
<dbReference type="KEGG" id="pms:KNP414_05040"/>
<evidence type="ECO:0000313" key="2">
    <source>
        <dbReference type="Proteomes" id="UP000006620"/>
    </source>
</evidence>
<name>F8F6P8_PAEMK</name>
<dbReference type="AlphaFoldDB" id="F8F6P8"/>
<dbReference type="Proteomes" id="UP000006620">
    <property type="component" value="Chromosome"/>
</dbReference>
<sequence>MVHNRVKTYRYRYGKNRYIVIRIFQSAHARARSGNVLASNAVNVKIFESPKRRRRR</sequence>
<dbReference type="EMBL" id="CP002869">
    <property type="protein sequence ID" value="AEI43564.1"/>
    <property type="molecule type" value="Genomic_DNA"/>
</dbReference>
<evidence type="ECO:0000313" key="1">
    <source>
        <dbReference type="EMBL" id="AEI43564.1"/>
    </source>
</evidence>
<reference evidence="1 2" key="2">
    <citation type="journal article" date="2013" name="Genome Announc.">
        <title>Genome Sequence of Growth-Improving Paenibacillus mucilaginosus Strain KNP414.</title>
        <authorList>
            <person name="Lu J.J."/>
            <person name="Wang J.F."/>
            <person name="Hu X.F."/>
        </authorList>
    </citation>
    <scope>NUCLEOTIDE SEQUENCE [LARGE SCALE GENOMIC DNA]</scope>
    <source>
        <strain evidence="1 2">KNP414</strain>
    </source>
</reference>